<dbReference type="STRING" id="1408250.Q760_08595"/>
<keyword evidence="3" id="KW-1185">Reference proteome</keyword>
<name>A0A0A0B8J4_9CELL</name>
<sequence length="263" mass="28261">MRLARARELVSEAATILDELDDLPGGADLAAAHRELGEHLHALEAADGPVRTLRLAGGRRLREALQRGPLGAVDAAALKPYYANPRKALADAASDGRLHRVARGIYMPRPRTATDRWKPTIETAAAAVGAVTMGQPTPLMGMSAARMHQALPRALGRAWVASPRTHRAVELTGGGAVSFVMRRRFDALDIEKIDSELGPLTVTTVDQTILDLMRGLGAAGLENEIDNVVLALAERTDVGRLHRVVKEDKGSLAAFQRFLDLLA</sequence>
<comment type="caution">
    <text evidence="2">The sequence shown here is derived from an EMBL/GenBank/DDBJ whole genome shotgun (WGS) entry which is preliminary data.</text>
</comment>
<gene>
    <name evidence="2" type="ORF">Q760_08595</name>
</gene>
<dbReference type="Pfam" id="PF09407">
    <property type="entry name" value="AbiEi_1"/>
    <property type="match status" value="1"/>
</dbReference>
<dbReference type="Proteomes" id="UP000029833">
    <property type="component" value="Unassembled WGS sequence"/>
</dbReference>
<dbReference type="AlphaFoldDB" id="A0A0A0B8J4"/>
<accession>A0A0A0B8J4</accession>
<reference evidence="2 3" key="1">
    <citation type="submission" date="2013-10" db="EMBL/GenBank/DDBJ databases">
        <authorList>
            <person name="Wang G."/>
            <person name="Zhuang W."/>
        </authorList>
    </citation>
    <scope>NUCLEOTIDE SEQUENCE [LARGE SCALE GENOMIC DNA]</scope>
    <source>
        <strain evidence="2 3">DSM 20118</strain>
    </source>
</reference>
<proteinExistence type="predicted"/>
<protein>
    <recommendedName>
        <fullName evidence="1">AbiEi antitoxin C-terminal domain-containing protein</fullName>
    </recommendedName>
</protein>
<dbReference type="EMBL" id="AXNT01000021">
    <property type="protein sequence ID" value="KGM03205.1"/>
    <property type="molecule type" value="Genomic_DNA"/>
</dbReference>
<evidence type="ECO:0000259" key="1">
    <source>
        <dbReference type="Pfam" id="PF09407"/>
    </source>
</evidence>
<organism evidence="2 3">
    <name type="scientific">Cellulomonas cellasea DSM 20118</name>
    <dbReference type="NCBI Taxonomy" id="1408250"/>
    <lineage>
        <taxon>Bacteria</taxon>
        <taxon>Bacillati</taxon>
        <taxon>Actinomycetota</taxon>
        <taxon>Actinomycetes</taxon>
        <taxon>Micrococcales</taxon>
        <taxon>Cellulomonadaceae</taxon>
        <taxon>Cellulomonas</taxon>
    </lineage>
</organism>
<evidence type="ECO:0000313" key="2">
    <source>
        <dbReference type="EMBL" id="KGM03205.1"/>
    </source>
</evidence>
<feature type="domain" description="AbiEi antitoxin C-terminal" evidence="1">
    <location>
        <begin position="141"/>
        <end position="262"/>
    </location>
</feature>
<evidence type="ECO:0000313" key="3">
    <source>
        <dbReference type="Proteomes" id="UP000029833"/>
    </source>
</evidence>
<dbReference type="InterPro" id="IPR018547">
    <property type="entry name" value="AbiEi_C"/>
</dbReference>